<evidence type="ECO:0000256" key="1">
    <source>
        <dbReference type="SAM" id="MobiDB-lite"/>
    </source>
</evidence>
<name>A0A5B9QDV1_9BACT</name>
<dbReference type="KEGG" id="bgok:Pr1d_24070"/>
<organism evidence="2 3">
    <name type="scientific">Bythopirellula goksoeyrii</name>
    <dbReference type="NCBI Taxonomy" id="1400387"/>
    <lineage>
        <taxon>Bacteria</taxon>
        <taxon>Pseudomonadati</taxon>
        <taxon>Planctomycetota</taxon>
        <taxon>Planctomycetia</taxon>
        <taxon>Pirellulales</taxon>
        <taxon>Lacipirellulaceae</taxon>
        <taxon>Bythopirellula</taxon>
    </lineage>
</organism>
<gene>
    <name evidence="2" type="ORF">Pr1d_24070</name>
</gene>
<reference evidence="2 3" key="1">
    <citation type="submission" date="2019-08" db="EMBL/GenBank/DDBJ databases">
        <title>Deep-cultivation of Planctomycetes and their phenomic and genomic characterization uncovers novel biology.</title>
        <authorList>
            <person name="Wiegand S."/>
            <person name="Jogler M."/>
            <person name="Boedeker C."/>
            <person name="Pinto D."/>
            <person name="Vollmers J."/>
            <person name="Rivas-Marin E."/>
            <person name="Kohn T."/>
            <person name="Peeters S.H."/>
            <person name="Heuer A."/>
            <person name="Rast P."/>
            <person name="Oberbeckmann S."/>
            <person name="Bunk B."/>
            <person name="Jeske O."/>
            <person name="Meyerdierks A."/>
            <person name="Storesund J.E."/>
            <person name="Kallscheuer N."/>
            <person name="Luecker S."/>
            <person name="Lage O.M."/>
            <person name="Pohl T."/>
            <person name="Merkel B.J."/>
            <person name="Hornburger P."/>
            <person name="Mueller R.-W."/>
            <person name="Bruemmer F."/>
            <person name="Labrenz M."/>
            <person name="Spormann A.M."/>
            <person name="Op den Camp H."/>
            <person name="Overmann J."/>
            <person name="Amann R."/>
            <person name="Jetten M.S.M."/>
            <person name="Mascher T."/>
            <person name="Medema M.H."/>
            <person name="Devos D.P."/>
            <person name="Kaster A.-K."/>
            <person name="Ovreas L."/>
            <person name="Rohde M."/>
            <person name="Galperin M.Y."/>
            <person name="Jogler C."/>
        </authorList>
    </citation>
    <scope>NUCLEOTIDE SEQUENCE [LARGE SCALE GENOMIC DNA]</scope>
    <source>
        <strain evidence="2 3">Pr1d</strain>
    </source>
</reference>
<keyword evidence="3" id="KW-1185">Reference proteome</keyword>
<feature type="compositionally biased region" description="Basic and acidic residues" evidence="1">
    <location>
        <begin position="33"/>
        <end position="42"/>
    </location>
</feature>
<protein>
    <submittedName>
        <fullName evidence="2">Uncharacterized protein</fullName>
    </submittedName>
</protein>
<dbReference type="RefSeq" id="WP_148073667.1">
    <property type="nucleotide sequence ID" value="NZ_CP042913.1"/>
</dbReference>
<proteinExistence type="predicted"/>
<feature type="region of interest" description="Disordered" evidence="1">
    <location>
        <begin position="1"/>
        <end position="52"/>
    </location>
</feature>
<dbReference type="AlphaFoldDB" id="A0A5B9QDV1"/>
<evidence type="ECO:0000313" key="2">
    <source>
        <dbReference type="EMBL" id="QEG35116.1"/>
    </source>
</evidence>
<sequence>MREYYTQSRKKPPTNGQKRESGLVPFPLSKIKPSPENDKLYRQTDPNGADNAEIEAERKDARFLAGVWETVKDVLQDIDFDMEGAA</sequence>
<dbReference type="EMBL" id="CP042913">
    <property type="protein sequence ID" value="QEG35116.1"/>
    <property type="molecule type" value="Genomic_DNA"/>
</dbReference>
<accession>A0A5B9QDV1</accession>
<dbReference type="Proteomes" id="UP000323917">
    <property type="component" value="Chromosome"/>
</dbReference>
<evidence type="ECO:0000313" key="3">
    <source>
        <dbReference type="Proteomes" id="UP000323917"/>
    </source>
</evidence>